<reference evidence="20" key="1">
    <citation type="submission" date="2025-08" db="UniProtKB">
        <authorList>
            <consortium name="RefSeq"/>
        </authorList>
    </citation>
    <scope>IDENTIFICATION</scope>
</reference>
<dbReference type="OMA" id="WYIVRPY"/>
<dbReference type="FunCoup" id="A0A1U8AYR5">
    <property type="interactions" value="257"/>
</dbReference>
<dbReference type="PROSITE" id="PS00107">
    <property type="entry name" value="PROTEIN_KINASE_ATP"/>
    <property type="match status" value="1"/>
</dbReference>
<dbReference type="InterPro" id="IPR025287">
    <property type="entry name" value="WAK_GUB"/>
</dbReference>
<dbReference type="InterPro" id="IPR011009">
    <property type="entry name" value="Kinase-like_dom_sf"/>
</dbReference>
<dbReference type="FunFam" id="3.30.200.20:FF:000043">
    <property type="entry name" value="Wall-associated receptor kinase 2"/>
    <property type="match status" value="1"/>
</dbReference>
<dbReference type="Pfam" id="PF07714">
    <property type="entry name" value="PK_Tyr_Ser-Thr"/>
    <property type="match status" value="1"/>
</dbReference>
<evidence type="ECO:0000256" key="1">
    <source>
        <dbReference type="ARBA" id="ARBA00004479"/>
    </source>
</evidence>
<evidence type="ECO:0000256" key="4">
    <source>
        <dbReference type="ARBA" id="ARBA00022553"/>
    </source>
</evidence>
<dbReference type="PROSITE" id="PS50011">
    <property type="entry name" value="PROTEIN_KINASE_DOM"/>
    <property type="match status" value="1"/>
</dbReference>
<name>A0A1U8AYR5_NELNU</name>
<feature type="binding site" evidence="18">
    <location>
        <position position="439"/>
    </location>
    <ligand>
        <name>ATP</name>
        <dbReference type="ChEBI" id="CHEBI:30616"/>
    </ligand>
</feature>
<dbReference type="GO" id="GO:0005509">
    <property type="term" value="F:calcium ion binding"/>
    <property type="evidence" value="ECO:0007669"/>
    <property type="project" value="InterPro"/>
</dbReference>
<dbReference type="InterPro" id="IPR000742">
    <property type="entry name" value="EGF"/>
</dbReference>
<dbReference type="CDD" id="cd00054">
    <property type="entry name" value="EGF_CA"/>
    <property type="match status" value="1"/>
</dbReference>
<evidence type="ECO:0000313" key="20">
    <source>
        <dbReference type="RefSeq" id="XP_010271904.1"/>
    </source>
</evidence>
<protein>
    <submittedName>
        <fullName evidence="20">Wall-associated receptor kinase-like 16</fullName>
    </submittedName>
</protein>
<dbReference type="InterPro" id="IPR018097">
    <property type="entry name" value="EGF_Ca-bd_CS"/>
</dbReference>
<keyword evidence="11 18" id="KW-0067">ATP-binding</keyword>
<dbReference type="GO" id="GO:0005886">
    <property type="term" value="C:plasma membrane"/>
    <property type="evidence" value="ECO:0000318"/>
    <property type="project" value="GO_Central"/>
</dbReference>
<dbReference type="GeneID" id="104607853"/>
<evidence type="ECO:0000256" key="15">
    <source>
        <dbReference type="ARBA" id="ARBA00023180"/>
    </source>
</evidence>
<evidence type="ECO:0000256" key="13">
    <source>
        <dbReference type="ARBA" id="ARBA00023136"/>
    </source>
</evidence>
<dbReference type="PANTHER" id="PTHR27005:SF492">
    <property type="entry name" value="LOW QUALITY PROTEIN: WALL-ASSOCIATED RECEPTOR KINASE-LIKE 1"/>
    <property type="match status" value="1"/>
</dbReference>
<organism evidence="19 20">
    <name type="scientific">Nelumbo nucifera</name>
    <name type="common">Sacred lotus</name>
    <dbReference type="NCBI Taxonomy" id="4432"/>
    <lineage>
        <taxon>Eukaryota</taxon>
        <taxon>Viridiplantae</taxon>
        <taxon>Streptophyta</taxon>
        <taxon>Embryophyta</taxon>
        <taxon>Tracheophyta</taxon>
        <taxon>Spermatophyta</taxon>
        <taxon>Magnoliopsida</taxon>
        <taxon>Proteales</taxon>
        <taxon>Nelumbonaceae</taxon>
        <taxon>Nelumbo</taxon>
    </lineage>
</organism>
<keyword evidence="3 17" id="KW-0245">EGF-like domain</keyword>
<dbReference type="Pfam" id="PF13947">
    <property type="entry name" value="GUB_WAK_bind"/>
    <property type="match status" value="1"/>
</dbReference>
<keyword evidence="6" id="KW-0812">Transmembrane</keyword>
<dbReference type="SMART" id="SM00181">
    <property type="entry name" value="EGF"/>
    <property type="match status" value="2"/>
</dbReference>
<dbReference type="Gene3D" id="3.30.200.20">
    <property type="entry name" value="Phosphorylase Kinase, domain 1"/>
    <property type="match status" value="1"/>
</dbReference>
<dbReference type="SUPFAM" id="SSF56112">
    <property type="entry name" value="Protein kinase-like (PK-like)"/>
    <property type="match status" value="1"/>
</dbReference>
<evidence type="ECO:0000256" key="7">
    <source>
        <dbReference type="ARBA" id="ARBA00022729"/>
    </source>
</evidence>
<dbReference type="InterPro" id="IPR017441">
    <property type="entry name" value="Protein_kinase_ATP_BS"/>
</dbReference>
<evidence type="ECO:0000256" key="9">
    <source>
        <dbReference type="ARBA" id="ARBA00022741"/>
    </source>
</evidence>
<dbReference type="PROSITE" id="PS00010">
    <property type="entry name" value="ASX_HYDROXYL"/>
    <property type="match status" value="1"/>
</dbReference>
<dbReference type="FunFam" id="1.10.510.10:FF:000084">
    <property type="entry name" value="Wall-associated receptor kinase 2"/>
    <property type="match status" value="1"/>
</dbReference>
<dbReference type="PROSITE" id="PS00108">
    <property type="entry name" value="PROTEIN_KINASE_ST"/>
    <property type="match status" value="1"/>
</dbReference>
<dbReference type="InterPro" id="IPR001881">
    <property type="entry name" value="EGF-like_Ca-bd_dom"/>
</dbReference>
<keyword evidence="19" id="KW-1185">Reference proteome</keyword>
<comment type="subcellular location">
    <subcellularLocation>
        <location evidence="1">Membrane</location>
        <topology evidence="1">Single-pass type I membrane protein</topology>
    </subcellularLocation>
</comment>
<keyword evidence="2" id="KW-0723">Serine/threonine-protein kinase</keyword>
<dbReference type="PROSITE" id="PS01187">
    <property type="entry name" value="EGF_CA"/>
    <property type="match status" value="1"/>
</dbReference>
<dbReference type="InterPro" id="IPR008271">
    <property type="entry name" value="Ser/Thr_kinase_AS"/>
</dbReference>
<dbReference type="GO" id="GO:0004674">
    <property type="term" value="F:protein serine/threonine kinase activity"/>
    <property type="evidence" value="ECO:0007669"/>
    <property type="project" value="UniProtKB-KW"/>
</dbReference>
<keyword evidence="9 18" id="KW-0547">Nucleotide-binding</keyword>
<evidence type="ECO:0000256" key="17">
    <source>
        <dbReference type="PROSITE-ProRule" id="PRU00076"/>
    </source>
</evidence>
<proteinExistence type="predicted"/>
<accession>A0A1U8AYR5</accession>
<evidence type="ECO:0000256" key="8">
    <source>
        <dbReference type="ARBA" id="ARBA00022737"/>
    </source>
</evidence>
<keyword evidence="12" id="KW-1133">Transmembrane helix</keyword>
<evidence type="ECO:0000256" key="11">
    <source>
        <dbReference type="ARBA" id="ARBA00022840"/>
    </source>
</evidence>
<evidence type="ECO:0000256" key="10">
    <source>
        <dbReference type="ARBA" id="ARBA00022777"/>
    </source>
</evidence>
<keyword evidence="14 17" id="KW-1015">Disulfide bond</keyword>
<comment type="caution">
    <text evidence="17">Lacks conserved residue(s) required for the propagation of feature annotation.</text>
</comment>
<keyword evidence="10" id="KW-0418">Kinase</keyword>
<dbReference type="Gene3D" id="1.10.510.10">
    <property type="entry name" value="Transferase(Phosphotransferase) domain 1"/>
    <property type="match status" value="1"/>
</dbReference>
<keyword evidence="15" id="KW-0325">Glycoprotein</keyword>
<gene>
    <name evidence="20" type="primary">LOC104607853</name>
</gene>
<dbReference type="GO" id="GO:0005524">
    <property type="term" value="F:ATP binding"/>
    <property type="evidence" value="ECO:0007669"/>
    <property type="project" value="UniProtKB-UniRule"/>
</dbReference>
<evidence type="ECO:0000256" key="3">
    <source>
        <dbReference type="ARBA" id="ARBA00022536"/>
    </source>
</evidence>
<dbReference type="SUPFAM" id="SSF57196">
    <property type="entry name" value="EGF/Laminin"/>
    <property type="match status" value="1"/>
</dbReference>
<evidence type="ECO:0000256" key="2">
    <source>
        <dbReference type="ARBA" id="ARBA00022527"/>
    </source>
</evidence>
<evidence type="ECO:0000256" key="6">
    <source>
        <dbReference type="ARBA" id="ARBA00022692"/>
    </source>
</evidence>
<keyword evidence="13" id="KW-0472">Membrane</keyword>
<dbReference type="Gene3D" id="2.10.25.10">
    <property type="entry name" value="Laminin"/>
    <property type="match status" value="2"/>
</dbReference>
<evidence type="ECO:0000256" key="12">
    <source>
        <dbReference type="ARBA" id="ARBA00022989"/>
    </source>
</evidence>
<dbReference type="SMART" id="SM00220">
    <property type="entry name" value="S_TKc"/>
    <property type="match status" value="1"/>
</dbReference>
<dbReference type="Proteomes" id="UP000189703">
    <property type="component" value="Unplaced"/>
</dbReference>
<dbReference type="OrthoDB" id="4062651at2759"/>
<dbReference type="InterPro" id="IPR001245">
    <property type="entry name" value="Ser-Thr/Tyr_kinase_cat_dom"/>
</dbReference>
<sequence length="734" mass="80798">MMSWGLTILLLCLIAPAAAEVVPFAMPGCRENCGSISIPYPFGIGDPTCFKNPSFELVCNDILHPPVLTISDIPILNISLEEGLVKISLPQAQDCYTEVGFRYPPLSSWFSKGELFTLSQKRNIFTAIGCDTIAFVTDSSDENLATGCVSVCNSLGNVTDGVCSGIGCCQSPIPTELNNITISLYSIYNHTRCFSFNPCSYAFVADQDWFNFSRSDLSFSGDRPRTAPAVLEFVIEKTTCEEAGNACGPNSNCSTSTNGSGYLCHCKEGYQGNPYLPQGCQDIDECRDIHNNPCVEEARCVNTNGSYSCSCRHGYRGDGKVKGKGCIRGTKAFPVISVVGGTGLSILFLLACVSLLYYTMKKRKLIKLRQKFFQQNGGLLLQQQISSRRGVSDIAKIFSEEDLKKATNNFGESQVIGQGGYGMVYKGILPDKRVVAIKKSKIMDKSQILQFINEVGILSQINHRNVVKLLGCCFETEVPLLVYEFISNGTLYEHLHNEDHTSSIPWESRLRIASETAGALAYLHSAHSIPVLHRDMKTANILLDSNYIAKVSDFGASRLVPTDQTQMTTLVQGTLGYLDPECFHTGQITDKSDVYSFGVVLVELLTGEKPLSPERPPEHKSLAMYFLSSIKENRLFEILENRVLNEGNKEQLLAVAMLAKRCLTVKGEERPTMKEVAAELEGVRKSQQHPWIEGNQEETEHFLGEPSNYTISNGNATGQESLGDDFILAIDIAR</sequence>
<keyword evidence="5" id="KW-0808">Transferase</keyword>
<feature type="disulfide bond" evidence="17">
    <location>
        <begin position="247"/>
        <end position="264"/>
    </location>
</feature>
<dbReference type="InterPro" id="IPR045274">
    <property type="entry name" value="WAK-like"/>
</dbReference>
<dbReference type="InterPro" id="IPR000719">
    <property type="entry name" value="Prot_kinase_dom"/>
</dbReference>
<keyword evidence="8" id="KW-0677">Repeat</keyword>
<dbReference type="PANTHER" id="PTHR27005">
    <property type="entry name" value="WALL-ASSOCIATED RECEPTOR KINASE-LIKE 21"/>
    <property type="match status" value="1"/>
</dbReference>
<dbReference type="InterPro" id="IPR000152">
    <property type="entry name" value="EGF-type_Asp/Asn_hydroxyl_site"/>
</dbReference>
<dbReference type="GO" id="GO:0030247">
    <property type="term" value="F:polysaccharide binding"/>
    <property type="evidence" value="ECO:0007669"/>
    <property type="project" value="InterPro"/>
</dbReference>
<evidence type="ECO:0000256" key="14">
    <source>
        <dbReference type="ARBA" id="ARBA00023157"/>
    </source>
</evidence>
<dbReference type="PROSITE" id="PS50026">
    <property type="entry name" value="EGF_3"/>
    <property type="match status" value="2"/>
</dbReference>
<dbReference type="Pfam" id="PF07645">
    <property type="entry name" value="EGF_CA"/>
    <property type="match status" value="1"/>
</dbReference>
<dbReference type="RefSeq" id="XP_010271904.1">
    <property type="nucleotide sequence ID" value="XM_010273602.1"/>
</dbReference>
<keyword evidence="4" id="KW-0597">Phosphoprotein</keyword>
<evidence type="ECO:0000313" key="19">
    <source>
        <dbReference type="Proteomes" id="UP000189703"/>
    </source>
</evidence>
<dbReference type="CDD" id="cd14066">
    <property type="entry name" value="STKc_IRAK"/>
    <property type="match status" value="1"/>
</dbReference>
<dbReference type="SMART" id="SM00179">
    <property type="entry name" value="EGF_CA"/>
    <property type="match status" value="1"/>
</dbReference>
<evidence type="ECO:0000256" key="5">
    <source>
        <dbReference type="ARBA" id="ARBA00022679"/>
    </source>
</evidence>
<dbReference type="InterPro" id="IPR049883">
    <property type="entry name" value="NOTCH1_EGF-like"/>
</dbReference>
<dbReference type="GO" id="GO:0007166">
    <property type="term" value="P:cell surface receptor signaling pathway"/>
    <property type="evidence" value="ECO:0000318"/>
    <property type="project" value="GO_Central"/>
</dbReference>
<dbReference type="AlphaFoldDB" id="A0A1U8AYR5"/>
<dbReference type="eggNOG" id="ENOG502QQPF">
    <property type="taxonomic scope" value="Eukaryota"/>
</dbReference>
<evidence type="ECO:0000256" key="16">
    <source>
        <dbReference type="ARBA" id="ARBA00058961"/>
    </source>
</evidence>
<dbReference type="FunFam" id="2.10.25.10:FF:000038">
    <property type="entry name" value="Fibrillin 2"/>
    <property type="match status" value="1"/>
</dbReference>
<comment type="function">
    <text evidence="16">Serine/threonine-protein kinase that may function as a signaling receptor of extracellular matrix component. Binding to pectin may have significance in the control of cell expansion, morphogenesis and development.</text>
</comment>
<keyword evidence="7" id="KW-0732">Signal</keyword>
<evidence type="ECO:0000256" key="18">
    <source>
        <dbReference type="PROSITE-ProRule" id="PRU10141"/>
    </source>
</evidence>
<dbReference type="KEGG" id="nnu:104607853"/>